<dbReference type="InterPro" id="IPR038269">
    <property type="entry name" value="SCAN_sf"/>
</dbReference>
<dbReference type="FunFam" id="3.30.420.10:FF:000032">
    <property type="entry name" value="Retrovirus-related Pol polyprotein from transposon 297-like Protein"/>
    <property type="match status" value="1"/>
</dbReference>
<feature type="domain" description="Integrase catalytic" evidence="6">
    <location>
        <begin position="474"/>
        <end position="632"/>
    </location>
</feature>
<organism evidence="7 8">
    <name type="scientific">Eleginops maclovinus</name>
    <name type="common">Patagonian blennie</name>
    <name type="synonym">Eleginus maclovinus</name>
    <dbReference type="NCBI Taxonomy" id="56733"/>
    <lineage>
        <taxon>Eukaryota</taxon>
        <taxon>Metazoa</taxon>
        <taxon>Chordata</taxon>
        <taxon>Craniata</taxon>
        <taxon>Vertebrata</taxon>
        <taxon>Euteleostomi</taxon>
        <taxon>Actinopterygii</taxon>
        <taxon>Neopterygii</taxon>
        <taxon>Teleostei</taxon>
        <taxon>Neoteleostei</taxon>
        <taxon>Acanthomorphata</taxon>
        <taxon>Eupercaria</taxon>
        <taxon>Perciformes</taxon>
        <taxon>Notothenioidei</taxon>
        <taxon>Eleginopidae</taxon>
        <taxon>Eleginops</taxon>
    </lineage>
</organism>
<keyword evidence="2" id="KW-0479">Metal-binding</keyword>
<keyword evidence="2" id="KW-0862">Zinc</keyword>
<dbReference type="InterPro" id="IPR001584">
    <property type="entry name" value="Integrase_cat-core"/>
</dbReference>
<dbReference type="InterPro" id="IPR036397">
    <property type="entry name" value="RNaseH_sf"/>
</dbReference>
<dbReference type="SUPFAM" id="SSF57756">
    <property type="entry name" value="Retrovirus zinc finger-like domains"/>
    <property type="match status" value="1"/>
</dbReference>
<dbReference type="GO" id="GO:0008270">
    <property type="term" value="F:zinc ion binding"/>
    <property type="evidence" value="ECO:0007669"/>
    <property type="project" value="UniProtKB-KW"/>
</dbReference>
<dbReference type="AlphaFoldDB" id="A0AAN7ZW12"/>
<sequence length="640" mass="71218">MTEGESLLGQALQRLALMQESTTALQRQQSEALLEIASSQREDRALSLQRPAAREAEPVTNPARPPQIALQKMSAEDDPEAYLDIFEGTAAACGWPEEEWAVRLLPLLAGGAQLAAHSLPASDRHEYKQLRRAILDRLGSTPEGHRRRFRALPFEDAGRPFSYAKQLLDAARRWLQPGMRSAEDVMEQVALEQFVAGLPSSTANWVQCHRPASLEAAVVLAEDHLSLPRRSMKEEPRQPFVPAGRPVPAPRRRFPTAAAAPPSPQPTTRPLPTQALPHLSLSLSPQDPASASGRPAPRGAPQALGQECWRCGQPGHFRWECPMMEVGGCRGGPSAPASVPSYPLEQSRDGTLQHAFDQVVSIDGSQLHPNTALTHPHFVVIRDRLYRVSRDTQTGEINTQLLVPQSRREMIFQAAHHNPMSGHLGYDKTLHRIMARFYWPGIRADVKRWCASCSECQLVNPPATPKAPLRPLPLIEVPFERVGMDLIGPLDRSARGYRFVLVLVDYATRYPEAVPLRNISAKSVAQALFHIISRVGIPKEILTDQGTSFMSRTLRELYELLGGRSIRTSVYHPQTDGLVERFNKTLKNMVRKFVHEDSRNCDKWLDPLLFAVREVPQSSTGFSPFELLFGRKPRGGFGPI</sequence>
<dbReference type="PROSITE" id="PS50994">
    <property type="entry name" value="INTEGRASE"/>
    <property type="match status" value="1"/>
</dbReference>
<dbReference type="Gene3D" id="3.30.420.10">
    <property type="entry name" value="Ribonuclease H-like superfamily/Ribonuclease H"/>
    <property type="match status" value="1"/>
</dbReference>
<protein>
    <recommendedName>
        <fullName evidence="1">Gypsy retrotransposon integrase-like protein 1</fullName>
    </recommendedName>
</protein>
<dbReference type="Pfam" id="PF02023">
    <property type="entry name" value="SCAN"/>
    <property type="match status" value="1"/>
</dbReference>
<dbReference type="EMBL" id="JAUZQC010000024">
    <property type="protein sequence ID" value="KAK5848771.1"/>
    <property type="molecule type" value="Genomic_DNA"/>
</dbReference>
<dbReference type="InterPro" id="IPR041588">
    <property type="entry name" value="Integrase_H2C2"/>
</dbReference>
<reference evidence="7 8" key="2">
    <citation type="journal article" date="2023" name="Mol. Biol. Evol.">
        <title>Genomics of Secondarily Temperate Adaptation in the Only Non-Antarctic Icefish.</title>
        <authorList>
            <person name="Rivera-Colon A.G."/>
            <person name="Rayamajhi N."/>
            <person name="Minhas B.F."/>
            <person name="Madrigal G."/>
            <person name="Bilyk K.T."/>
            <person name="Yoon V."/>
            <person name="Hune M."/>
            <person name="Gregory S."/>
            <person name="Cheng C.H.C."/>
            <person name="Catchen J.M."/>
        </authorList>
    </citation>
    <scope>NUCLEOTIDE SEQUENCE [LARGE SCALE GENOMIC DNA]</scope>
    <source>
        <strain evidence="7">JMC-PN-2008</strain>
    </source>
</reference>
<evidence type="ECO:0000313" key="8">
    <source>
        <dbReference type="Proteomes" id="UP001346869"/>
    </source>
</evidence>
<dbReference type="SUPFAM" id="SSF47353">
    <property type="entry name" value="Retrovirus capsid dimerization domain-like"/>
    <property type="match status" value="1"/>
</dbReference>
<dbReference type="InterPro" id="IPR050951">
    <property type="entry name" value="Retrovirus_Pol_polyprotein"/>
</dbReference>
<evidence type="ECO:0000256" key="1">
    <source>
        <dbReference type="ARBA" id="ARBA00039658"/>
    </source>
</evidence>
<feature type="domain" description="SCAN box" evidence="5">
    <location>
        <begin position="146"/>
        <end position="223"/>
    </location>
</feature>
<keyword evidence="2" id="KW-0863">Zinc-finger</keyword>
<accession>A0AAN7ZW12</accession>
<feature type="region of interest" description="Disordered" evidence="3">
    <location>
        <begin position="44"/>
        <end position="63"/>
    </location>
</feature>
<evidence type="ECO:0000259" key="6">
    <source>
        <dbReference type="PROSITE" id="PS50994"/>
    </source>
</evidence>
<dbReference type="Gene3D" id="1.10.340.70">
    <property type="match status" value="1"/>
</dbReference>
<dbReference type="PANTHER" id="PTHR37984">
    <property type="entry name" value="PROTEIN CBG26694"/>
    <property type="match status" value="1"/>
</dbReference>
<evidence type="ECO:0000259" key="4">
    <source>
        <dbReference type="PROSITE" id="PS50158"/>
    </source>
</evidence>
<dbReference type="InterPro" id="IPR036875">
    <property type="entry name" value="Znf_CCHC_sf"/>
</dbReference>
<feature type="region of interest" description="Disordered" evidence="3">
    <location>
        <begin position="229"/>
        <end position="302"/>
    </location>
</feature>
<name>A0AAN7ZW12_ELEMC</name>
<reference evidence="7 8" key="1">
    <citation type="journal article" date="2023" name="Genes (Basel)">
        <title>Chromosome-Level Genome Assembly and Circadian Gene Repertoire of the Patagonia Blennie Eleginops maclovinus-The Closest Ancestral Proxy of Antarctic Cryonotothenioids.</title>
        <authorList>
            <person name="Cheng C.C."/>
            <person name="Rivera-Colon A.G."/>
            <person name="Minhas B.F."/>
            <person name="Wilson L."/>
            <person name="Rayamajhi N."/>
            <person name="Vargas-Chacoff L."/>
            <person name="Catchen J.M."/>
        </authorList>
    </citation>
    <scope>NUCLEOTIDE SEQUENCE [LARGE SCALE GENOMIC DNA]</scope>
    <source>
        <strain evidence="7">JMC-PN-2008</strain>
    </source>
</reference>
<dbReference type="SMART" id="SM00431">
    <property type="entry name" value="SCAN"/>
    <property type="match status" value="1"/>
</dbReference>
<dbReference type="SMART" id="SM00343">
    <property type="entry name" value="ZnF_C2HC"/>
    <property type="match status" value="1"/>
</dbReference>
<dbReference type="InterPro" id="IPR001878">
    <property type="entry name" value="Znf_CCHC"/>
</dbReference>
<dbReference type="FunFam" id="1.10.340.70:FF:000001">
    <property type="entry name" value="Retrovirus-related Pol polyprotein from transposon gypsy-like Protein"/>
    <property type="match status" value="1"/>
</dbReference>
<dbReference type="InterPro" id="IPR012337">
    <property type="entry name" value="RNaseH-like_sf"/>
</dbReference>
<evidence type="ECO:0000256" key="2">
    <source>
        <dbReference type="PROSITE-ProRule" id="PRU00047"/>
    </source>
</evidence>
<dbReference type="SUPFAM" id="SSF53098">
    <property type="entry name" value="Ribonuclease H-like"/>
    <property type="match status" value="1"/>
</dbReference>
<dbReference type="PROSITE" id="PS50158">
    <property type="entry name" value="ZF_CCHC"/>
    <property type="match status" value="1"/>
</dbReference>
<dbReference type="GO" id="GO:0003676">
    <property type="term" value="F:nucleic acid binding"/>
    <property type="evidence" value="ECO:0007669"/>
    <property type="project" value="InterPro"/>
</dbReference>
<comment type="caution">
    <text evidence="7">The sequence shown here is derived from an EMBL/GenBank/DDBJ whole genome shotgun (WGS) entry which is preliminary data.</text>
</comment>
<evidence type="ECO:0000256" key="3">
    <source>
        <dbReference type="SAM" id="MobiDB-lite"/>
    </source>
</evidence>
<dbReference type="Pfam" id="PF00665">
    <property type="entry name" value="rve"/>
    <property type="match status" value="1"/>
</dbReference>
<evidence type="ECO:0000313" key="7">
    <source>
        <dbReference type="EMBL" id="KAK5848771.1"/>
    </source>
</evidence>
<dbReference type="Proteomes" id="UP001346869">
    <property type="component" value="Unassembled WGS sequence"/>
</dbReference>
<dbReference type="Pfam" id="PF17921">
    <property type="entry name" value="Integrase_H2C2"/>
    <property type="match status" value="1"/>
</dbReference>
<dbReference type="InterPro" id="IPR003309">
    <property type="entry name" value="SCAN_dom"/>
</dbReference>
<proteinExistence type="predicted"/>
<evidence type="ECO:0000259" key="5">
    <source>
        <dbReference type="PROSITE" id="PS50804"/>
    </source>
</evidence>
<dbReference type="Gene3D" id="1.10.4020.10">
    <property type="entry name" value="DNA breaking-rejoining enzymes"/>
    <property type="match status" value="1"/>
</dbReference>
<feature type="domain" description="CCHC-type" evidence="4">
    <location>
        <begin position="308"/>
        <end position="322"/>
    </location>
</feature>
<dbReference type="PROSITE" id="PS50804">
    <property type="entry name" value="SCAN_BOX"/>
    <property type="match status" value="1"/>
</dbReference>
<gene>
    <name evidence="7" type="ORF">PBY51_008464</name>
</gene>
<keyword evidence="8" id="KW-1185">Reference proteome</keyword>
<dbReference type="PANTHER" id="PTHR37984:SF15">
    <property type="entry name" value="INTEGRASE CATALYTIC DOMAIN-CONTAINING PROTEIN"/>
    <property type="match status" value="1"/>
</dbReference>
<dbReference type="GO" id="GO:0015074">
    <property type="term" value="P:DNA integration"/>
    <property type="evidence" value="ECO:0007669"/>
    <property type="project" value="InterPro"/>
</dbReference>